<protein>
    <submittedName>
        <fullName evidence="1">SFRICE_002884</fullName>
    </submittedName>
</protein>
<dbReference type="EMBL" id="ODYU01003483">
    <property type="protein sequence ID" value="SOQ42341.1"/>
    <property type="molecule type" value="Genomic_DNA"/>
</dbReference>
<proteinExistence type="predicted"/>
<reference evidence="1" key="1">
    <citation type="submission" date="2016-07" db="EMBL/GenBank/DDBJ databases">
        <authorList>
            <person name="Bretaudeau A."/>
        </authorList>
    </citation>
    <scope>NUCLEOTIDE SEQUENCE</scope>
    <source>
        <strain evidence="1">Rice</strain>
        <tissue evidence="1">Whole body</tissue>
    </source>
</reference>
<evidence type="ECO:0000313" key="1">
    <source>
        <dbReference type="EMBL" id="SOQ42341.1"/>
    </source>
</evidence>
<organism evidence="1">
    <name type="scientific">Spodoptera frugiperda</name>
    <name type="common">Fall armyworm</name>
    <dbReference type="NCBI Taxonomy" id="7108"/>
    <lineage>
        <taxon>Eukaryota</taxon>
        <taxon>Metazoa</taxon>
        <taxon>Ecdysozoa</taxon>
        <taxon>Arthropoda</taxon>
        <taxon>Hexapoda</taxon>
        <taxon>Insecta</taxon>
        <taxon>Pterygota</taxon>
        <taxon>Neoptera</taxon>
        <taxon>Endopterygota</taxon>
        <taxon>Lepidoptera</taxon>
        <taxon>Glossata</taxon>
        <taxon>Ditrysia</taxon>
        <taxon>Noctuoidea</taxon>
        <taxon>Noctuidae</taxon>
        <taxon>Amphipyrinae</taxon>
        <taxon>Spodoptera</taxon>
    </lineage>
</organism>
<dbReference type="AlphaFoldDB" id="A0A2H1VND7"/>
<sequence>MVRRNEVRGSVRFLLTKNDPFLLLLFEPSWISHYSLKREKPPTFLVSHVGVNDLEMEKELFGIRFNRCYVTFLSCWVRDALDKEIF</sequence>
<gene>
    <name evidence="1" type="ORF">SFRICE_002884</name>
</gene>
<accession>A0A2H1VND7</accession>
<name>A0A2H1VND7_SPOFR</name>